<gene>
    <name evidence="1" type="ORF">J2Z75_005696</name>
</gene>
<protein>
    <recommendedName>
        <fullName evidence="3">DUF3164 family protein</fullName>
    </recommendedName>
</protein>
<sequence length="216" mass="24364">MKLAISLTIPVEDFHGVPYVRLAKNELKALSAIKPEHIEEDELVRRLSAKAVEINERLAAFRTEVFDEVMAYRDLLAEKYGVKRRGSKGNITLSTVDTTLRLLIQVADTLTFGPELEVAKEIIDECIRRWSDGSSDNIRALVDQAFQVDKVGKINADRILALRRLKMTDETGQWEKAMGIISDSVRTMTSKEHARFYSVDRDSGDQTRIALDLANA</sequence>
<dbReference type="EMBL" id="JAGGJV010000014">
    <property type="protein sequence ID" value="MBP1862165.1"/>
    <property type="molecule type" value="Genomic_DNA"/>
</dbReference>
<reference evidence="1 2" key="1">
    <citation type="submission" date="2021-03" db="EMBL/GenBank/DDBJ databases">
        <title>Genomic Encyclopedia of Type Strains, Phase IV (KMG-IV): sequencing the most valuable type-strain genomes for metagenomic binning, comparative biology and taxonomic classification.</title>
        <authorList>
            <person name="Goeker M."/>
        </authorList>
    </citation>
    <scope>NUCLEOTIDE SEQUENCE [LARGE SCALE GENOMIC DNA]</scope>
    <source>
        <strain evidence="1 2">DSM 26427</strain>
    </source>
</reference>
<proteinExistence type="predicted"/>
<evidence type="ECO:0008006" key="3">
    <source>
        <dbReference type="Google" id="ProtNLM"/>
    </source>
</evidence>
<evidence type="ECO:0000313" key="2">
    <source>
        <dbReference type="Proteomes" id="UP000823786"/>
    </source>
</evidence>
<dbReference type="RefSeq" id="WP_209857155.1">
    <property type="nucleotide sequence ID" value="NZ_JAGGJV010000014.1"/>
</dbReference>
<dbReference type="Proteomes" id="UP000823786">
    <property type="component" value="Unassembled WGS sequence"/>
</dbReference>
<name>A0ABS4EW26_9HYPH</name>
<evidence type="ECO:0000313" key="1">
    <source>
        <dbReference type="EMBL" id="MBP1862165.1"/>
    </source>
</evidence>
<organism evidence="1 2">
    <name type="scientific">Rhizobium herbae</name>
    <dbReference type="NCBI Taxonomy" id="508661"/>
    <lineage>
        <taxon>Bacteria</taxon>
        <taxon>Pseudomonadati</taxon>
        <taxon>Pseudomonadota</taxon>
        <taxon>Alphaproteobacteria</taxon>
        <taxon>Hyphomicrobiales</taxon>
        <taxon>Rhizobiaceae</taxon>
        <taxon>Rhizobium/Agrobacterium group</taxon>
        <taxon>Rhizobium</taxon>
    </lineage>
</organism>
<accession>A0ABS4EW26</accession>
<dbReference type="InterPro" id="IPR021505">
    <property type="entry name" value="Phage_B3_Orf6"/>
</dbReference>
<keyword evidence="2" id="KW-1185">Reference proteome</keyword>
<comment type="caution">
    <text evidence="1">The sequence shown here is derived from an EMBL/GenBank/DDBJ whole genome shotgun (WGS) entry which is preliminary data.</text>
</comment>
<dbReference type="Pfam" id="PF11363">
    <property type="entry name" value="DUF3164"/>
    <property type="match status" value="1"/>
</dbReference>